<feature type="DNA-binding region" description="H-T-H motif" evidence="2">
    <location>
        <begin position="32"/>
        <end position="51"/>
    </location>
</feature>
<evidence type="ECO:0000313" key="5">
    <source>
        <dbReference type="Proteomes" id="UP001157114"/>
    </source>
</evidence>
<sequence length="205" mass="23619">MIEKKKDSKEVSQMILQAARSLFAEHGVEAVSMHQIAKSIQIGQGTLYRRYANKSDLCMDLMNDTFDNLMDEIKQLLLPCADQPVQFRLTVVFRRLLRFSYDQLEWLNVIRISKPCKPDDMDFFESPSYSKLNQLLLSLLSEAQSKKEIISLNPEFTAHLLISTMAPESLLYYSKVLAYPIEQIADNFCKTLIDPLFRPNQGEMA</sequence>
<keyword evidence="5" id="KW-1185">Reference proteome</keyword>
<comment type="caution">
    <text evidence="4">The sequence shown here is derived from an EMBL/GenBank/DDBJ whole genome shotgun (WGS) entry which is preliminary data.</text>
</comment>
<dbReference type="InterPro" id="IPR009057">
    <property type="entry name" value="Homeodomain-like_sf"/>
</dbReference>
<proteinExistence type="predicted"/>
<evidence type="ECO:0000313" key="4">
    <source>
        <dbReference type="EMBL" id="GLX69543.1"/>
    </source>
</evidence>
<organism evidence="4 5">
    <name type="scientific">Paenibacillus glycanilyticus</name>
    <dbReference type="NCBI Taxonomy" id="126569"/>
    <lineage>
        <taxon>Bacteria</taxon>
        <taxon>Bacillati</taxon>
        <taxon>Bacillota</taxon>
        <taxon>Bacilli</taxon>
        <taxon>Bacillales</taxon>
        <taxon>Paenibacillaceae</taxon>
        <taxon>Paenibacillus</taxon>
    </lineage>
</organism>
<feature type="domain" description="HTH tetR-type" evidence="3">
    <location>
        <begin position="9"/>
        <end position="69"/>
    </location>
</feature>
<protein>
    <recommendedName>
        <fullName evidence="3">HTH tetR-type domain-containing protein</fullName>
    </recommendedName>
</protein>
<dbReference type="InterPro" id="IPR050109">
    <property type="entry name" value="HTH-type_TetR-like_transc_reg"/>
</dbReference>
<dbReference type="Proteomes" id="UP001157114">
    <property type="component" value="Unassembled WGS sequence"/>
</dbReference>
<accession>A0ABQ6GJK7</accession>
<evidence type="ECO:0000256" key="2">
    <source>
        <dbReference type="PROSITE-ProRule" id="PRU00335"/>
    </source>
</evidence>
<name>A0ABQ6GJK7_9BACL</name>
<dbReference type="RefSeq" id="WP_284240326.1">
    <property type="nucleotide sequence ID" value="NZ_BSSQ01000015.1"/>
</dbReference>
<reference evidence="4 5" key="1">
    <citation type="submission" date="2023-03" db="EMBL/GenBank/DDBJ databases">
        <title>Draft genome sequence of the bacteria which degrade cell wall of Tricholomamatutake.</title>
        <authorList>
            <person name="Konishi Y."/>
            <person name="Fukuta Y."/>
            <person name="Shirasaka N."/>
        </authorList>
    </citation>
    <scope>NUCLEOTIDE SEQUENCE [LARGE SCALE GENOMIC DNA]</scope>
    <source>
        <strain evidence="5">mu1</strain>
    </source>
</reference>
<dbReference type="SUPFAM" id="SSF46689">
    <property type="entry name" value="Homeodomain-like"/>
    <property type="match status" value="1"/>
</dbReference>
<dbReference type="PANTHER" id="PTHR30055">
    <property type="entry name" value="HTH-TYPE TRANSCRIPTIONAL REGULATOR RUTR"/>
    <property type="match status" value="1"/>
</dbReference>
<dbReference type="InterPro" id="IPR001647">
    <property type="entry name" value="HTH_TetR"/>
</dbReference>
<keyword evidence="1 2" id="KW-0238">DNA-binding</keyword>
<evidence type="ECO:0000259" key="3">
    <source>
        <dbReference type="PROSITE" id="PS50977"/>
    </source>
</evidence>
<dbReference type="Pfam" id="PF00440">
    <property type="entry name" value="TetR_N"/>
    <property type="match status" value="1"/>
</dbReference>
<dbReference type="EMBL" id="BSSQ01000015">
    <property type="protein sequence ID" value="GLX69543.1"/>
    <property type="molecule type" value="Genomic_DNA"/>
</dbReference>
<gene>
    <name evidence="4" type="ORF">MU1_38880</name>
</gene>
<dbReference type="PANTHER" id="PTHR30055:SF226">
    <property type="entry name" value="HTH-TYPE TRANSCRIPTIONAL REGULATOR PKSA"/>
    <property type="match status" value="1"/>
</dbReference>
<dbReference type="PRINTS" id="PR00455">
    <property type="entry name" value="HTHTETR"/>
</dbReference>
<evidence type="ECO:0000256" key="1">
    <source>
        <dbReference type="ARBA" id="ARBA00023125"/>
    </source>
</evidence>
<dbReference type="Gene3D" id="1.10.357.10">
    <property type="entry name" value="Tetracycline Repressor, domain 2"/>
    <property type="match status" value="1"/>
</dbReference>
<dbReference type="PROSITE" id="PS50977">
    <property type="entry name" value="HTH_TETR_2"/>
    <property type="match status" value="1"/>
</dbReference>